<evidence type="ECO:0000313" key="3">
    <source>
        <dbReference type="Proteomes" id="UP000054477"/>
    </source>
</evidence>
<protein>
    <submittedName>
        <fullName evidence="2">Uncharacterized protein</fullName>
    </submittedName>
</protein>
<dbReference type="HOGENOM" id="CLU_1695770_0_0_1"/>
<organism evidence="2 3">
    <name type="scientific">Laccaria amethystina LaAM-08-1</name>
    <dbReference type="NCBI Taxonomy" id="1095629"/>
    <lineage>
        <taxon>Eukaryota</taxon>
        <taxon>Fungi</taxon>
        <taxon>Dikarya</taxon>
        <taxon>Basidiomycota</taxon>
        <taxon>Agaricomycotina</taxon>
        <taxon>Agaricomycetes</taxon>
        <taxon>Agaricomycetidae</taxon>
        <taxon>Agaricales</taxon>
        <taxon>Agaricineae</taxon>
        <taxon>Hydnangiaceae</taxon>
        <taxon>Laccaria</taxon>
    </lineage>
</organism>
<reference evidence="2 3" key="1">
    <citation type="submission" date="2014-04" db="EMBL/GenBank/DDBJ databases">
        <authorList>
            <consortium name="DOE Joint Genome Institute"/>
            <person name="Kuo A."/>
            <person name="Kohler A."/>
            <person name="Nagy L.G."/>
            <person name="Floudas D."/>
            <person name="Copeland A."/>
            <person name="Barry K.W."/>
            <person name="Cichocki N."/>
            <person name="Veneault-Fourrey C."/>
            <person name="LaButti K."/>
            <person name="Lindquist E.A."/>
            <person name="Lipzen A."/>
            <person name="Lundell T."/>
            <person name="Morin E."/>
            <person name="Murat C."/>
            <person name="Sun H."/>
            <person name="Tunlid A."/>
            <person name="Henrissat B."/>
            <person name="Grigoriev I.V."/>
            <person name="Hibbett D.S."/>
            <person name="Martin F."/>
            <person name="Nordberg H.P."/>
            <person name="Cantor M.N."/>
            <person name="Hua S.X."/>
        </authorList>
    </citation>
    <scope>NUCLEOTIDE SEQUENCE [LARGE SCALE GENOMIC DNA]</scope>
    <source>
        <strain evidence="2 3">LaAM-08-1</strain>
    </source>
</reference>
<feature type="region of interest" description="Disordered" evidence="1">
    <location>
        <begin position="132"/>
        <end position="155"/>
    </location>
</feature>
<proteinExistence type="predicted"/>
<dbReference type="Proteomes" id="UP000054477">
    <property type="component" value="Unassembled WGS sequence"/>
</dbReference>
<feature type="region of interest" description="Disordered" evidence="1">
    <location>
        <begin position="33"/>
        <end position="75"/>
    </location>
</feature>
<keyword evidence="3" id="KW-1185">Reference proteome</keyword>
<evidence type="ECO:0000313" key="2">
    <source>
        <dbReference type="EMBL" id="KIJ90793.1"/>
    </source>
</evidence>
<gene>
    <name evidence="2" type="ORF">K443DRAFT_126421</name>
</gene>
<name>A0A0C9WS26_9AGAR</name>
<accession>A0A0C9WS26</accession>
<sequence length="155" mass="17642">MILLRKCGEDDAAGCDGDDVASVRMGLVMAVRERSRKKMSTRTRSSGEDKHRHMERQESKFSVNERGVETTRRGAGAAEVLEGRLDKRRRLRDLDKSVRRKSSKFELLTMNGAVEAGSYGRPSHEQQQRMFEYAGGEHASNYQDYQNRGKDESKV</sequence>
<reference evidence="3" key="2">
    <citation type="submission" date="2015-01" db="EMBL/GenBank/DDBJ databases">
        <title>Evolutionary Origins and Diversification of the Mycorrhizal Mutualists.</title>
        <authorList>
            <consortium name="DOE Joint Genome Institute"/>
            <consortium name="Mycorrhizal Genomics Consortium"/>
            <person name="Kohler A."/>
            <person name="Kuo A."/>
            <person name="Nagy L.G."/>
            <person name="Floudas D."/>
            <person name="Copeland A."/>
            <person name="Barry K.W."/>
            <person name="Cichocki N."/>
            <person name="Veneault-Fourrey C."/>
            <person name="LaButti K."/>
            <person name="Lindquist E.A."/>
            <person name="Lipzen A."/>
            <person name="Lundell T."/>
            <person name="Morin E."/>
            <person name="Murat C."/>
            <person name="Riley R."/>
            <person name="Ohm R."/>
            <person name="Sun H."/>
            <person name="Tunlid A."/>
            <person name="Henrissat B."/>
            <person name="Grigoriev I.V."/>
            <person name="Hibbett D.S."/>
            <person name="Martin F."/>
        </authorList>
    </citation>
    <scope>NUCLEOTIDE SEQUENCE [LARGE SCALE GENOMIC DNA]</scope>
    <source>
        <strain evidence="3">LaAM-08-1</strain>
    </source>
</reference>
<dbReference type="AlphaFoldDB" id="A0A0C9WS26"/>
<feature type="compositionally biased region" description="Basic and acidic residues" evidence="1">
    <location>
        <begin position="45"/>
        <end position="59"/>
    </location>
</feature>
<evidence type="ECO:0000256" key="1">
    <source>
        <dbReference type="SAM" id="MobiDB-lite"/>
    </source>
</evidence>
<dbReference type="EMBL" id="KN839110">
    <property type="protein sequence ID" value="KIJ90793.1"/>
    <property type="molecule type" value="Genomic_DNA"/>
</dbReference>